<name>C7Q9A8_CATAD</name>
<evidence type="ECO:0000313" key="2">
    <source>
        <dbReference type="Proteomes" id="UP000000851"/>
    </source>
</evidence>
<reference evidence="1 2" key="1">
    <citation type="journal article" date="2009" name="Stand. Genomic Sci.">
        <title>Complete genome sequence of Catenulispora acidiphila type strain (ID 139908).</title>
        <authorList>
            <person name="Copeland A."/>
            <person name="Lapidus A."/>
            <person name="Glavina Del Rio T."/>
            <person name="Nolan M."/>
            <person name="Lucas S."/>
            <person name="Chen F."/>
            <person name="Tice H."/>
            <person name="Cheng J.F."/>
            <person name="Bruce D."/>
            <person name="Goodwin L."/>
            <person name="Pitluck S."/>
            <person name="Mikhailova N."/>
            <person name="Pati A."/>
            <person name="Ivanova N."/>
            <person name="Mavromatis K."/>
            <person name="Chen A."/>
            <person name="Palaniappan K."/>
            <person name="Chain P."/>
            <person name="Land M."/>
            <person name="Hauser L."/>
            <person name="Chang Y.J."/>
            <person name="Jeffries C.D."/>
            <person name="Chertkov O."/>
            <person name="Brettin T."/>
            <person name="Detter J.C."/>
            <person name="Han C."/>
            <person name="Ali Z."/>
            <person name="Tindall B.J."/>
            <person name="Goker M."/>
            <person name="Bristow J."/>
            <person name="Eisen J.A."/>
            <person name="Markowitz V."/>
            <person name="Hugenholtz P."/>
            <person name="Kyrpides N.C."/>
            <person name="Klenk H.P."/>
        </authorList>
    </citation>
    <scope>NUCLEOTIDE SEQUENCE [LARGE SCALE GENOMIC DNA]</scope>
    <source>
        <strain evidence="2">DSM 44928 / JCM 14897 / NBRC 102108 / NRRL B-24433 / ID139908</strain>
    </source>
</reference>
<dbReference type="Proteomes" id="UP000000851">
    <property type="component" value="Chromosome"/>
</dbReference>
<gene>
    <name evidence="1" type="ordered locus">Caci_5395</name>
</gene>
<dbReference type="HOGENOM" id="CLU_2104577_0_0_11"/>
<evidence type="ECO:0000313" key="1">
    <source>
        <dbReference type="EMBL" id="ACU74254.1"/>
    </source>
</evidence>
<dbReference type="AlphaFoldDB" id="C7Q9A8"/>
<dbReference type="InParanoid" id="C7Q9A8"/>
<accession>C7Q9A8</accession>
<dbReference type="EMBL" id="CP001700">
    <property type="protein sequence ID" value="ACU74254.1"/>
    <property type="molecule type" value="Genomic_DNA"/>
</dbReference>
<dbReference type="STRING" id="479433.Caci_5395"/>
<dbReference type="RefSeq" id="WP_015793983.1">
    <property type="nucleotide sequence ID" value="NC_013131.1"/>
</dbReference>
<dbReference type="KEGG" id="cai:Caci_5395"/>
<proteinExistence type="predicted"/>
<keyword evidence="2" id="KW-1185">Reference proteome</keyword>
<organism evidence="1 2">
    <name type="scientific">Catenulispora acidiphila (strain DSM 44928 / JCM 14897 / NBRC 102108 / NRRL B-24433 / ID139908)</name>
    <dbReference type="NCBI Taxonomy" id="479433"/>
    <lineage>
        <taxon>Bacteria</taxon>
        <taxon>Bacillati</taxon>
        <taxon>Actinomycetota</taxon>
        <taxon>Actinomycetes</taxon>
        <taxon>Catenulisporales</taxon>
        <taxon>Catenulisporaceae</taxon>
        <taxon>Catenulispora</taxon>
    </lineage>
</organism>
<sequence>MPADPERLASQLALLRSADADERIDAAEQLAGWWRHLDRDQVASAARSLAAAVVTESDKAASEAELHALVELDNAGSYTRDDVVVLSGRSRSSLHPDDLEYAEILEEKFGSLFAS</sequence>
<protein>
    <submittedName>
        <fullName evidence="1">Uncharacterized protein</fullName>
    </submittedName>
</protein>